<dbReference type="Pfam" id="PF13377">
    <property type="entry name" value="Peripla_BP_3"/>
    <property type="match status" value="1"/>
</dbReference>
<dbReference type="PRINTS" id="PR00036">
    <property type="entry name" value="HTHLACI"/>
</dbReference>
<dbReference type="GO" id="GO:0000976">
    <property type="term" value="F:transcription cis-regulatory region binding"/>
    <property type="evidence" value="ECO:0007669"/>
    <property type="project" value="TreeGrafter"/>
</dbReference>
<dbReference type="PROSITE" id="PS00356">
    <property type="entry name" value="HTH_LACI_1"/>
    <property type="match status" value="1"/>
</dbReference>
<dbReference type="CDD" id="cd01392">
    <property type="entry name" value="HTH_LacI"/>
    <property type="match status" value="1"/>
</dbReference>
<sequence>MVNDPGAVDATPARAPTIKDVAARAGVGIKTVSRVLNDEPNVRPEMRDRVLEAMASVEYRRNSMASSVRRRDQRTASIGLVVEDLANPFASQLTRVVQDHALRRRYLVLVGSSDGVAEREREIVGEFCSRRVDGLLVVPSGTDQSYLAAERERGTPVVFIDRPGKKITADAVVSENEIGVQQATEHLARHGHTRIGYLGDRQSVHTAERRLAGYRAAMTELDAEPDTGWVRTELTDASAAYRAATGMFQQDDAAPTAVVCGNNLITVGTLHALQALGLRETVAVVGFDDLDLADLLRPALTVITQDIEAIGERSADQLFTRLDNPGEEYARVSVPVRLVPRGSGEIPPPPHGEGE</sequence>
<name>A0A238VPE9_9PSEU</name>
<dbReference type="Gene3D" id="1.10.260.40">
    <property type="entry name" value="lambda repressor-like DNA-binding domains"/>
    <property type="match status" value="1"/>
</dbReference>
<dbReference type="Proteomes" id="UP000198348">
    <property type="component" value="Unassembled WGS sequence"/>
</dbReference>
<dbReference type="EMBL" id="FZNW01000003">
    <property type="protein sequence ID" value="SNR36215.1"/>
    <property type="molecule type" value="Genomic_DNA"/>
</dbReference>
<feature type="domain" description="HTH lacI-type" evidence="4">
    <location>
        <begin position="16"/>
        <end position="70"/>
    </location>
</feature>
<evidence type="ECO:0000256" key="3">
    <source>
        <dbReference type="ARBA" id="ARBA00023163"/>
    </source>
</evidence>
<evidence type="ECO:0000256" key="2">
    <source>
        <dbReference type="ARBA" id="ARBA00023125"/>
    </source>
</evidence>
<dbReference type="InterPro" id="IPR046335">
    <property type="entry name" value="LacI/GalR-like_sensor"/>
</dbReference>
<keyword evidence="1" id="KW-0805">Transcription regulation</keyword>
<dbReference type="SMART" id="SM00354">
    <property type="entry name" value="HTH_LACI"/>
    <property type="match status" value="1"/>
</dbReference>
<gene>
    <name evidence="5" type="ORF">SAMN06265360_103210</name>
</gene>
<dbReference type="Gene3D" id="3.40.50.2300">
    <property type="match status" value="2"/>
</dbReference>
<keyword evidence="2" id="KW-0238">DNA-binding</keyword>
<accession>A0A238VPE9</accession>
<dbReference type="InterPro" id="IPR028082">
    <property type="entry name" value="Peripla_BP_I"/>
</dbReference>
<dbReference type="InterPro" id="IPR010982">
    <property type="entry name" value="Lambda_DNA-bd_dom_sf"/>
</dbReference>
<dbReference type="OrthoDB" id="3595338at2"/>
<dbReference type="Pfam" id="PF00356">
    <property type="entry name" value="LacI"/>
    <property type="match status" value="1"/>
</dbReference>
<proteinExistence type="predicted"/>
<evidence type="ECO:0000259" key="4">
    <source>
        <dbReference type="PROSITE" id="PS50932"/>
    </source>
</evidence>
<dbReference type="GO" id="GO:0003700">
    <property type="term" value="F:DNA-binding transcription factor activity"/>
    <property type="evidence" value="ECO:0007669"/>
    <property type="project" value="TreeGrafter"/>
</dbReference>
<dbReference type="AlphaFoldDB" id="A0A238VPE9"/>
<evidence type="ECO:0000313" key="6">
    <source>
        <dbReference type="Proteomes" id="UP000198348"/>
    </source>
</evidence>
<keyword evidence="3" id="KW-0804">Transcription</keyword>
<dbReference type="PROSITE" id="PS50932">
    <property type="entry name" value="HTH_LACI_2"/>
    <property type="match status" value="1"/>
</dbReference>
<evidence type="ECO:0000256" key="1">
    <source>
        <dbReference type="ARBA" id="ARBA00023015"/>
    </source>
</evidence>
<protein>
    <submittedName>
        <fullName evidence="5">Transcriptional regulator, LacI family</fullName>
    </submittedName>
</protein>
<dbReference type="PANTHER" id="PTHR30146:SF109">
    <property type="entry name" value="HTH-TYPE TRANSCRIPTIONAL REGULATOR GALS"/>
    <property type="match status" value="1"/>
</dbReference>
<organism evidence="5 6">
    <name type="scientific">Haloechinothrix alba</name>
    <dbReference type="NCBI Taxonomy" id="664784"/>
    <lineage>
        <taxon>Bacteria</taxon>
        <taxon>Bacillati</taxon>
        <taxon>Actinomycetota</taxon>
        <taxon>Actinomycetes</taxon>
        <taxon>Pseudonocardiales</taxon>
        <taxon>Pseudonocardiaceae</taxon>
        <taxon>Haloechinothrix</taxon>
    </lineage>
</organism>
<dbReference type="SUPFAM" id="SSF47413">
    <property type="entry name" value="lambda repressor-like DNA-binding domains"/>
    <property type="match status" value="1"/>
</dbReference>
<keyword evidence="6" id="KW-1185">Reference proteome</keyword>
<dbReference type="InterPro" id="IPR000843">
    <property type="entry name" value="HTH_LacI"/>
</dbReference>
<dbReference type="CDD" id="cd06267">
    <property type="entry name" value="PBP1_LacI_sugar_binding-like"/>
    <property type="match status" value="1"/>
</dbReference>
<dbReference type="SUPFAM" id="SSF53822">
    <property type="entry name" value="Periplasmic binding protein-like I"/>
    <property type="match status" value="1"/>
</dbReference>
<dbReference type="PANTHER" id="PTHR30146">
    <property type="entry name" value="LACI-RELATED TRANSCRIPTIONAL REPRESSOR"/>
    <property type="match status" value="1"/>
</dbReference>
<evidence type="ECO:0000313" key="5">
    <source>
        <dbReference type="EMBL" id="SNR36215.1"/>
    </source>
</evidence>
<reference evidence="5 6" key="1">
    <citation type="submission" date="2017-06" db="EMBL/GenBank/DDBJ databases">
        <authorList>
            <person name="Kim H.J."/>
            <person name="Triplett B.A."/>
        </authorList>
    </citation>
    <scope>NUCLEOTIDE SEQUENCE [LARGE SCALE GENOMIC DNA]</scope>
    <source>
        <strain evidence="5 6">DSM 45207</strain>
    </source>
</reference>